<dbReference type="Gene3D" id="3.40.50.150">
    <property type="entry name" value="Vaccinia Virus protein VP39"/>
    <property type="match status" value="1"/>
</dbReference>
<dbReference type="Pfam" id="PF00891">
    <property type="entry name" value="Methyltransf_2"/>
    <property type="match status" value="1"/>
</dbReference>
<gene>
    <name evidence="6" type="ORF">ASN18_2669</name>
</gene>
<evidence type="ECO:0000256" key="1">
    <source>
        <dbReference type="ARBA" id="ARBA00022603"/>
    </source>
</evidence>
<dbReference type="CDD" id="cd02440">
    <property type="entry name" value="AdoMet_MTases"/>
    <property type="match status" value="1"/>
</dbReference>
<dbReference type="SUPFAM" id="SSF53335">
    <property type="entry name" value="S-adenosyl-L-methionine-dependent methyltransferases"/>
    <property type="match status" value="1"/>
</dbReference>
<evidence type="ECO:0000313" key="6">
    <source>
        <dbReference type="EMBL" id="KWT79696.1"/>
    </source>
</evidence>
<dbReference type="Proteomes" id="UP000060487">
    <property type="component" value="Unassembled WGS sequence"/>
</dbReference>
<dbReference type="RefSeq" id="WP_085053289.1">
    <property type="nucleotide sequence ID" value="NZ_LNQR01000102.1"/>
</dbReference>
<organism evidence="6 7">
    <name type="scientific">Candidatus Magnetominusculus xianensis</name>
    <dbReference type="NCBI Taxonomy" id="1748249"/>
    <lineage>
        <taxon>Bacteria</taxon>
        <taxon>Pseudomonadati</taxon>
        <taxon>Nitrospirota</taxon>
        <taxon>Nitrospiria</taxon>
        <taxon>Nitrospirales</taxon>
        <taxon>Nitrospiraceae</taxon>
        <taxon>Candidatus Magnetominusculus</taxon>
    </lineage>
</organism>
<keyword evidence="3" id="KW-0949">S-adenosyl-L-methionine</keyword>
<dbReference type="InterPro" id="IPR012967">
    <property type="entry name" value="COMT_dimerisation"/>
</dbReference>
<dbReference type="EC" id="2.1.1.163" evidence="6"/>
<dbReference type="GO" id="GO:0043770">
    <property type="term" value="F:demethylmenaquinone methyltransferase activity"/>
    <property type="evidence" value="ECO:0007669"/>
    <property type="project" value="UniProtKB-EC"/>
</dbReference>
<reference evidence="6 7" key="1">
    <citation type="submission" date="2015-11" db="EMBL/GenBank/DDBJ databases">
        <authorList>
            <person name="Lin W."/>
        </authorList>
    </citation>
    <scope>NUCLEOTIDE SEQUENCE [LARGE SCALE GENOMIC DNA]</scope>
    <source>
        <strain evidence="6 7">HCH-1</strain>
    </source>
</reference>
<evidence type="ECO:0000259" key="5">
    <source>
        <dbReference type="Pfam" id="PF08100"/>
    </source>
</evidence>
<proteinExistence type="predicted"/>
<dbReference type="Pfam" id="PF08100">
    <property type="entry name" value="Dimerisation"/>
    <property type="match status" value="1"/>
</dbReference>
<dbReference type="InterPro" id="IPR016461">
    <property type="entry name" value="COMT-like"/>
</dbReference>
<evidence type="ECO:0000256" key="2">
    <source>
        <dbReference type="ARBA" id="ARBA00022679"/>
    </source>
</evidence>
<evidence type="ECO:0000256" key="3">
    <source>
        <dbReference type="ARBA" id="ARBA00022691"/>
    </source>
</evidence>
<feature type="domain" description="O-methyltransferase C-terminal" evidence="4">
    <location>
        <begin position="176"/>
        <end position="324"/>
    </location>
</feature>
<accession>A0ABR5SCC7</accession>
<dbReference type="InterPro" id="IPR029063">
    <property type="entry name" value="SAM-dependent_MTases_sf"/>
</dbReference>
<name>A0ABR5SCC7_9BACT</name>
<keyword evidence="1 6" id="KW-0489">Methyltransferase</keyword>
<dbReference type="InterPro" id="IPR001077">
    <property type="entry name" value="COMT_C"/>
</dbReference>
<dbReference type="SUPFAM" id="SSF46785">
    <property type="entry name" value="Winged helix' DNA-binding domain"/>
    <property type="match status" value="1"/>
</dbReference>
<sequence>MAQQDEVVSPEPVLGTVFAFWTSSILRTGVDFDVFTHISEGRKTADEIARASGANPGAMGRLLNALAGLMFLQKPDKDTYELTPVATAYLVDNSPSYLGILTGHVTDLWNTWGRLTEVVRTGNLADMPTGMPTDMIDTPQKGPEFFKKLVARIFPLSYGIACRLADVIGAAGELKIVDVAAGAAPWSIPFAQKDKSITVTAVDFPEVLEVTKGYVERFNVASQYSYLAGNIRELNFGADTYDIALLGHICHSEGEVHTKELLKKIYRCLKPGGKVIIPEMVPDAERSEKAFPLMFSLNMLLHTSDGDTFLFEDYQAWLGAAGFRHIGIQIEEGSVTIITAVK</sequence>
<comment type="caution">
    <text evidence="6">The sequence shown here is derived from an EMBL/GenBank/DDBJ whole genome shotgun (WGS) entry which is preliminary data.</text>
</comment>
<keyword evidence="7" id="KW-1185">Reference proteome</keyword>
<evidence type="ECO:0000313" key="7">
    <source>
        <dbReference type="Proteomes" id="UP000060487"/>
    </source>
</evidence>
<evidence type="ECO:0000259" key="4">
    <source>
        <dbReference type="Pfam" id="PF00891"/>
    </source>
</evidence>
<keyword evidence="2 6" id="KW-0808">Transferase</keyword>
<dbReference type="PANTHER" id="PTHR43712">
    <property type="entry name" value="PUTATIVE (AFU_ORTHOLOGUE AFUA_4G14580)-RELATED"/>
    <property type="match status" value="1"/>
</dbReference>
<feature type="domain" description="O-methyltransferase dimerisation" evidence="5">
    <location>
        <begin position="17"/>
        <end position="92"/>
    </location>
</feature>
<dbReference type="GO" id="GO:0032259">
    <property type="term" value="P:methylation"/>
    <property type="evidence" value="ECO:0007669"/>
    <property type="project" value="UniProtKB-KW"/>
</dbReference>
<dbReference type="Gene3D" id="1.10.10.10">
    <property type="entry name" value="Winged helix-like DNA-binding domain superfamily/Winged helix DNA-binding domain"/>
    <property type="match status" value="1"/>
</dbReference>
<dbReference type="PIRSF" id="PIRSF005739">
    <property type="entry name" value="O-mtase"/>
    <property type="match status" value="1"/>
</dbReference>
<dbReference type="InterPro" id="IPR036388">
    <property type="entry name" value="WH-like_DNA-bd_sf"/>
</dbReference>
<dbReference type="PANTHER" id="PTHR43712:SF2">
    <property type="entry name" value="O-METHYLTRANSFERASE CICE"/>
    <property type="match status" value="1"/>
</dbReference>
<dbReference type="EMBL" id="LNQR01000102">
    <property type="protein sequence ID" value="KWT79696.1"/>
    <property type="molecule type" value="Genomic_DNA"/>
</dbReference>
<dbReference type="PROSITE" id="PS51683">
    <property type="entry name" value="SAM_OMT_II"/>
    <property type="match status" value="1"/>
</dbReference>
<dbReference type="InterPro" id="IPR036390">
    <property type="entry name" value="WH_DNA-bd_sf"/>
</dbReference>
<protein>
    <submittedName>
        <fullName evidence="6">SAM-dependent methyltransferase</fullName>
        <ecNumber evidence="6">2.1.1.163</ecNumber>
    </submittedName>
</protein>